<evidence type="ECO:0000313" key="1">
    <source>
        <dbReference type="EMBL" id="BAY88019.1"/>
    </source>
</evidence>
<name>A0A1Z4M3G4_9CYAN</name>
<evidence type="ECO:0000313" key="2">
    <source>
        <dbReference type="Proteomes" id="UP000218418"/>
    </source>
</evidence>
<reference evidence="1 2" key="1">
    <citation type="submission" date="2017-06" db="EMBL/GenBank/DDBJ databases">
        <title>Genome sequencing of cyanobaciteial culture collection at National Institute for Environmental Studies (NIES).</title>
        <authorList>
            <person name="Hirose Y."/>
            <person name="Shimura Y."/>
            <person name="Fujisawa T."/>
            <person name="Nakamura Y."/>
            <person name="Kawachi M."/>
        </authorList>
    </citation>
    <scope>NUCLEOTIDE SEQUENCE [LARGE SCALE GENOMIC DNA]</scope>
    <source>
        <strain evidence="1 2">NIES-267</strain>
        <plasmid evidence="2">Plasmid5 dna</plasmid>
    </source>
</reference>
<geneLocation type="plasmid" evidence="2">
    <name>Plasmid5 dna</name>
</geneLocation>
<dbReference type="AlphaFoldDB" id="A0A1Z4M3G4"/>
<keyword evidence="1" id="KW-0614">Plasmid</keyword>
<dbReference type="EMBL" id="AP018232">
    <property type="protein sequence ID" value="BAY88019.1"/>
    <property type="molecule type" value="Genomic_DNA"/>
</dbReference>
<sequence length="266" mass="31142">MSSITNQTEDTLREIKLLTLAIQKLPPIQLVLLRKLSIEQNQIWQHRQNYWRLIGQQLDYLQLDQLGFKPTNLLESVELHPAFKELINITAKGFLAELNLMNVGWDLIKVFAAENKTDFPFENPRQMLAERCKQLSMLQAQNFLTNDINQGITLDEVREDYRHCTAFMRDRLDPDEEKTAFSALLNSGDWFGFTVCAIWNYRQDKNYKKGELKKTWKAFLQSFKEESAMWCRKDYFKKYGVKLSSLKWSEGKPVCADSSQKTILSP</sequence>
<protein>
    <submittedName>
        <fullName evidence="1">Uncharacterized protein</fullName>
    </submittedName>
</protein>
<keyword evidence="2" id="KW-1185">Reference proteome</keyword>
<accession>A0A1Z4M3G4</accession>
<proteinExistence type="predicted"/>
<gene>
    <name evidence="1" type="ORF">NIES267_75610</name>
</gene>
<organism evidence="1 2">
    <name type="scientific">Calothrix parasitica NIES-267</name>
    <dbReference type="NCBI Taxonomy" id="1973488"/>
    <lineage>
        <taxon>Bacteria</taxon>
        <taxon>Bacillati</taxon>
        <taxon>Cyanobacteriota</taxon>
        <taxon>Cyanophyceae</taxon>
        <taxon>Nostocales</taxon>
        <taxon>Calotrichaceae</taxon>
        <taxon>Calothrix</taxon>
    </lineage>
</organism>
<dbReference type="Proteomes" id="UP000218418">
    <property type="component" value="Plasmid plasmid5"/>
</dbReference>